<evidence type="ECO:0000313" key="2">
    <source>
        <dbReference type="EMBL" id="ETV65403.1"/>
    </source>
</evidence>
<dbReference type="GeneID" id="20819860"/>
<reference evidence="2" key="1">
    <citation type="submission" date="2013-12" db="EMBL/GenBank/DDBJ databases">
        <title>The Genome Sequence of Aphanomyces astaci APO3.</title>
        <authorList>
            <consortium name="The Broad Institute Genomics Platform"/>
            <person name="Russ C."/>
            <person name="Tyler B."/>
            <person name="van West P."/>
            <person name="Dieguez-Uribeondo J."/>
            <person name="Young S.K."/>
            <person name="Zeng Q."/>
            <person name="Gargeya S."/>
            <person name="Fitzgerald M."/>
            <person name="Abouelleil A."/>
            <person name="Alvarado L."/>
            <person name="Chapman S.B."/>
            <person name="Gainer-Dewar J."/>
            <person name="Goldberg J."/>
            <person name="Griggs A."/>
            <person name="Gujja S."/>
            <person name="Hansen M."/>
            <person name="Howarth C."/>
            <person name="Imamovic A."/>
            <person name="Ireland A."/>
            <person name="Larimer J."/>
            <person name="McCowan C."/>
            <person name="Murphy C."/>
            <person name="Pearson M."/>
            <person name="Poon T.W."/>
            <person name="Priest M."/>
            <person name="Roberts A."/>
            <person name="Saif S."/>
            <person name="Shea T."/>
            <person name="Sykes S."/>
            <person name="Wortman J."/>
            <person name="Nusbaum C."/>
            <person name="Birren B."/>
        </authorList>
    </citation>
    <scope>NUCLEOTIDE SEQUENCE [LARGE SCALE GENOMIC DNA]</scope>
    <source>
        <strain evidence="2">APO3</strain>
    </source>
</reference>
<dbReference type="InterPro" id="IPR040648">
    <property type="entry name" value="HMGXB3_CxC4"/>
</dbReference>
<accession>W4FF88</accession>
<dbReference type="Pfam" id="PF18717">
    <property type="entry name" value="CxC4"/>
    <property type="match status" value="1"/>
</dbReference>
<name>W4FF88_APHAT</name>
<dbReference type="EMBL" id="KI913237">
    <property type="protein sequence ID" value="ETV65403.1"/>
    <property type="molecule type" value="Genomic_DNA"/>
</dbReference>
<dbReference type="AlphaFoldDB" id="W4FF88"/>
<gene>
    <name evidence="2" type="ORF">H257_17864</name>
</gene>
<dbReference type="RefSeq" id="XP_009845118.1">
    <property type="nucleotide sequence ID" value="XM_009846816.1"/>
</dbReference>
<proteinExistence type="predicted"/>
<evidence type="ECO:0000259" key="1">
    <source>
        <dbReference type="Pfam" id="PF18717"/>
    </source>
</evidence>
<dbReference type="VEuPathDB" id="FungiDB:H257_17864"/>
<organism evidence="2">
    <name type="scientific">Aphanomyces astaci</name>
    <name type="common">Crayfish plague agent</name>
    <dbReference type="NCBI Taxonomy" id="112090"/>
    <lineage>
        <taxon>Eukaryota</taxon>
        <taxon>Sar</taxon>
        <taxon>Stramenopiles</taxon>
        <taxon>Oomycota</taxon>
        <taxon>Saprolegniomycetes</taxon>
        <taxon>Saprolegniales</taxon>
        <taxon>Verrucalvaceae</taxon>
        <taxon>Aphanomyces</taxon>
    </lineage>
</organism>
<sequence length="610" mass="67134">MHSASYLGAVQSAKMFMTLVPGHLYLLPSSSSGMLKLSFKGKSAHVFRALFVFQDPSTHEVYYCTRCYNNGRYIVAKALFEGRMPFSSYREFESLCTDSDCYHVRQALDVADVVQYDSEWCSPPAVFEKEAHTIEDKDIIPTTPQAISLVKSTRGFDLLEFMPDNYCVPANAAVACPCGLPFALSGTWITSPIAVFGMTCQKVAKVQIVLCEGDGCTKQYCGSGAQQGIVRITPSTYFDIDLCSFIRLSLMDGPTSLRGVWRTLTSFYATISEVFCPWTTFLHGCWKVLSRVNLDLHEGMNCPHCGSIDTAPILIGDGTKLACRADLAGGAPSYPTSPDVGTEVTISDRLAIRSKPARDLLRHFVGYPKSVKSMSANQHSQLLALLHSDSATIFLYGLVKQLIDLSGATGLCDPVWVDFLYDLSSTSVVPNGLIHEPETAMLILAQLANHHCLNIDDAVTLQGLMPTLFKALQTSQLLRNANHVMWRSLSPVLLQFVEMCDYMSRIPAHEKEANNVQFAEPTVGDDDLSSCFPGAPCVRPLRQYSRKPRDKICTKLALGSKYQLPGSCGYMAKGNFMLYTKHYMTNINKGRLVSIKNAVATRSSHEAAIG</sequence>
<protein>
    <recommendedName>
        <fullName evidence="1">HMG domain-containing protein</fullName>
    </recommendedName>
</protein>
<feature type="domain" description="HMG" evidence="1">
    <location>
        <begin position="173"/>
        <end position="281"/>
    </location>
</feature>